<dbReference type="KEGG" id="mfre:EXE63_28765"/>
<name>A0A6H0SGL7_9MYCO</name>
<proteinExistence type="predicted"/>
<accession>A0A6H0SGL7</accession>
<reference evidence="1 2" key="1">
    <citation type="submission" date="2019-04" db="EMBL/GenBank/DDBJ databases">
        <title>Draft, Whole-Genome Sequence of the Anthracene-degrading Mycobacterium frederiksbergense LB501T, Isolated from a Polycyclic Aromatic Hydrocarbon (PAH)-Contaminated Soil.</title>
        <authorList>
            <person name="Augelletti F."/>
        </authorList>
    </citation>
    <scope>NUCLEOTIDE SEQUENCE [LARGE SCALE GENOMIC DNA]</scope>
    <source>
        <strain evidence="1 2">LB 501T</strain>
    </source>
</reference>
<dbReference type="AlphaFoldDB" id="A0A6H0SGL7"/>
<keyword evidence="2" id="KW-1185">Reference proteome</keyword>
<gene>
    <name evidence="1" type="ORF">EXE63_28765</name>
</gene>
<sequence length="80" mass="9118">MPDSTTRPDATERQALAEITAERGWTRRVADRVDIYLRGAARIRVIWQGDEAISGGSRYHDDGMEQYTRDLATVKGWLTH</sequence>
<dbReference type="RefSeq" id="WP_105364053.1">
    <property type="nucleotide sequence ID" value="NZ_JACKTH010000071.1"/>
</dbReference>
<evidence type="ECO:0000313" key="1">
    <source>
        <dbReference type="EMBL" id="QIV85569.1"/>
    </source>
</evidence>
<protein>
    <submittedName>
        <fullName evidence="1">Uncharacterized protein</fullName>
    </submittedName>
</protein>
<evidence type="ECO:0000313" key="2">
    <source>
        <dbReference type="Proteomes" id="UP000501849"/>
    </source>
</evidence>
<dbReference type="Proteomes" id="UP000501849">
    <property type="component" value="Chromosome"/>
</dbReference>
<dbReference type="EMBL" id="CP038799">
    <property type="protein sequence ID" value="QIV85569.1"/>
    <property type="molecule type" value="Genomic_DNA"/>
</dbReference>
<organism evidence="1 2">
    <name type="scientific">Mycolicibacterium frederiksbergense</name>
    <dbReference type="NCBI Taxonomy" id="117567"/>
    <lineage>
        <taxon>Bacteria</taxon>
        <taxon>Bacillati</taxon>
        <taxon>Actinomycetota</taxon>
        <taxon>Actinomycetes</taxon>
        <taxon>Mycobacteriales</taxon>
        <taxon>Mycobacteriaceae</taxon>
        <taxon>Mycolicibacterium</taxon>
    </lineage>
</organism>